<reference evidence="2 3" key="1">
    <citation type="journal article" date="2018" name="Genome Announc.">
        <title>Draft Genome Sequence of "Candidatus Phycosocius bacilliformis," an Alphaproteobacterial Ectosymbiont of the Hydrocarbon-Producing Green Alga Botryococcus braunii.</title>
        <authorList>
            <person name="Tanabe Y."/>
            <person name="Yamaguchi H."/>
            <person name="Watanabe M.M."/>
        </authorList>
    </citation>
    <scope>NUCLEOTIDE SEQUENCE [LARGE SCALE GENOMIC DNA]</scope>
    <source>
        <strain evidence="2 3">BOTRYCO-2</strain>
    </source>
</reference>
<dbReference type="PROSITE" id="PS51257">
    <property type="entry name" value="PROKAR_LIPOPROTEIN"/>
    <property type="match status" value="1"/>
</dbReference>
<feature type="compositionally biased region" description="Polar residues" evidence="1">
    <location>
        <begin position="39"/>
        <end position="52"/>
    </location>
</feature>
<sequence>MITSPPRTQCTPSLGRRSTKLAWIMFTAVLAITGCASSSTHSQADKQGSVRGQANDDLRSTASDVAVQPLRDVGMVRRKIPPALARISDPYAMPADTSCAWINYELQQLNAVLPADVAPAPGHDDRSVTERGTDAAKDGASEAVRGVGSMLVPQRGLVRMLTGASKAERRYEEAEQRGMVRRAFLRGLAQSKSC</sequence>
<comment type="caution">
    <text evidence="2">The sequence shown here is derived from an EMBL/GenBank/DDBJ whole genome shotgun (WGS) entry which is preliminary data.</text>
</comment>
<evidence type="ECO:0008006" key="4">
    <source>
        <dbReference type="Google" id="ProtNLM"/>
    </source>
</evidence>
<name>A0A2P2E7R0_9PROT</name>
<organism evidence="2 3">
    <name type="scientific">Candidatus Phycosocius bacilliformis</name>
    <dbReference type="NCBI Taxonomy" id="1445552"/>
    <lineage>
        <taxon>Bacteria</taxon>
        <taxon>Pseudomonadati</taxon>
        <taxon>Pseudomonadota</taxon>
        <taxon>Alphaproteobacteria</taxon>
        <taxon>Caulobacterales</taxon>
        <taxon>Caulobacterales incertae sedis</taxon>
        <taxon>Candidatus Phycosocius</taxon>
    </lineage>
</organism>
<feature type="region of interest" description="Disordered" evidence="1">
    <location>
        <begin position="39"/>
        <end position="65"/>
    </location>
</feature>
<gene>
    <name evidence="2" type="ORF">PbB2_00749</name>
</gene>
<dbReference type="Proteomes" id="UP000245086">
    <property type="component" value="Unassembled WGS sequence"/>
</dbReference>
<proteinExistence type="predicted"/>
<accession>A0A2P2E7R0</accession>
<evidence type="ECO:0000313" key="3">
    <source>
        <dbReference type="Proteomes" id="UP000245086"/>
    </source>
</evidence>
<protein>
    <recommendedName>
        <fullName evidence="4">Lipoprotein</fullName>
    </recommendedName>
</protein>
<dbReference type="AlphaFoldDB" id="A0A2P2E7R0"/>
<evidence type="ECO:0000256" key="1">
    <source>
        <dbReference type="SAM" id="MobiDB-lite"/>
    </source>
</evidence>
<evidence type="ECO:0000313" key="2">
    <source>
        <dbReference type="EMBL" id="GBF57090.1"/>
    </source>
</evidence>
<dbReference type="EMBL" id="BFBR01000002">
    <property type="protein sequence ID" value="GBF57090.1"/>
    <property type="molecule type" value="Genomic_DNA"/>
</dbReference>
<keyword evidence="3" id="KW-1185">Reference proteome</keyword>